<evidence type="ECO:0000256" key="5">
    <source>
        <dbReference type="PROSITE-ProRule" id="PRU10141"/>
    </source>
</evidence>
<dbReference type="EMBL" id="JARYMX010000004">
    <property type="protein sequence ID" value="KAJ9554146.1"/>
    <property type="molecule type" value="Genomic_DNA"/>
</dbReference>
<dbReference type="GO" id="GO:0005524">
    <property type="term" value="F:ATP binding"/>
    <property type="evidence" value="ECO:0007669"/>
    <property type="project" value="UniProtKB-UniRule"/>
</dbReference>
<dbReference type="AlphaFoldDB" id="A0AA38THJ6"/>
<evidence type="ECO:0000256" key="1">
    <source>
        <dbReference type="ARBA" id="ARBA00022679"/>
    </source>
</evidence>
<dbReference type="Gene3D" id="1.10.510.10">
    <property type="entry name" value="Transferase(Phosphotransferase) domain 1"/>
    <property type="match status" value="1"/>
</dbReference>
<organism evidence="7 8">
    <name type="scientific">Centaurea solstitialis</name>
    <name type="common">yellow star-thistle</name>
    <dbReference type="NCBI Taxonomy" id="347529"/>
    <lineage>
        <taxon>Eukaryota</taxon>
        <taxon>Viridiplantae</taxon>
        <taxon>Streptophyta</taxon>
        <taxon>Embryophyta</taxon>
        <taxon>Tracheophyta</taxon>
        <taxon>Spermatophyta</taxon>
        <taxon>Magnoliopsida</taxon>
        <taxon>eudicotyledons</taxon>
        <taxon>Gunneridae</taxon>
        <taxon>Pentapetalae</taxon>
        <taxon>asterids</taxon>
        <taxon>campanulids</taxon>
        <taxon>Asterales</taxon>
        <taxon>Asteraceae</taxon>
        <taxon>Carduoideae</taxon>
        <taxon>Cardueae</taxon>
        <taxon>Centaureinae</taxon>
        <taxon>Centaurea</taxon>
    </lineage>
</organism>
<keyword evidence="1" id="KW-0808">Transferase</keyword>
<gene>
    <name evidence="7" type="ORF">OSB04_018191</name>
</gene>
<keyword evidence="8" id="KW-1185">Reference proteome</keyword>
<protein>
    <recommendedName>
        <fullName evidence="6">Protein kinase domain-containing protein</fullName>
    </recommendedName>
</protein>
<evidence type="ECO:0000259" key="6">
    <source>
        <dbReference type="PROSITE" id="PS50011"/>
    </source>
</evidence>
<dbReference type="SUPFAM" id="SSF56112">
    <property type="entry name" value="Protein kinase-like (PK-like)"/>
    <property type="match status" value="1"/>
</dbReference>
<dbReference type="PANTHER" id="PTHR47976:SF30">
    <property type="entry name" value="RECEPTOR-LIKE SERINE_THREONINE-PROTEIN KINASE"/>
    <property type="match status" value="1"/>
</dbReference>
<dbReference type="FunFam" id="3.30.200.20:FF:000178">
    <property type="entry name" value="serine/threonine-protein kinase PBS1-like"/>
    <property type="match status" value="1"/>
</dbReference>
<proteinExistence type="predicted"/>
<keyword evidence="2" id="KW-0732">Signal</keyword>
<sequence>MHALGLKMNEEAVENRIGTERDLKMTSAMQCLFWLFEPSKISELQSIACEEVNEWRWFDKSKMYCLTVNGANREYYFDDCDPDEHDIQRLQGMLKVKLSVDGELNKPARLLVKNMEMYLKRRLKNLASHRKLNAEMEEEYLDQVPGMPTRFSYEELRIATKCFSKKLGEGGFGSVFEGTLEDGTNIAVKRLDGVAQVKKSFLAEVESIGSIHHVILVTLKGFCALKSQPLLVYEFMSNGSLNRWIYHGHREHFWDRSLGGVVWEEDFRRIPQPEESRHLLALFQTPLEEGKLLDIFDNHSEDMQAHGPEVVEMMNVASWCLQADFTRRPSMSLVVKVFEGVTHVESNLNYNFIDPRITVKDEIVLTQLQPSILSGPR</sequence>
<evidence type="ECO:0000256" key="4">
    <source>
        <dbReference type="ARBA" id="ARBA00022840"/>
    </source>
</evidence>
<dbReference type="InterPro" id="IPR011009">
    <property type="entry name" value="Kinase-like_dom_sf"/>
</dbReference>
<dbReference type="InterPro" id="IPR001245">
    <property type="entry name" value="Ser-Thr/Tyr_kinase_cat_dom"/>
</dbReference>
<dbReference type="PROSITE" id="PS00107">
    <property type="entry name" value="PROTEIN_KINASE_ATP"/>
    <property type="match status" value="1"/>
</dbReference>
<keyword evidence="4 5" id="KW-0067">ATP-binding</keyword>
<dbReference type="GO" id="GO:0004672">
    <property type="term" value="F:protein kinase activity"/>
    <property type="evidence" value="ECO:0007669"/>
    <property type="project" value="InterPro"/>
</dbReference>
<dbReference type="Gene3D" id="3.30.200.20">
    <property type="entry name" value="Phosphorylase Kinase, domain 1"/>
    <property type="match status" value="1"/>
</dbReference>
<evidence type="ECO:0000256" key="3">
    <source>
        <dbReference type="ARBA" id="ARBA00022741"/>
    </source>
</evidence>
<dbReference type="InterPro" id="IPR017441">
    <property type="entry name" value="Protein_kinase_ATP_BS"/>
</dbReference>
<dbReference type="PANTHER" id="PTHR47976">
    <property type="entry name" value="G-TYPE LECTIN S-RECEPTOR-LIKE SERINE/THREONINE-PROTEIN KINASE SD2-5"/>
    <property type="match status" value="1"/>
</dbReference>
<dbReference type="Proteomes" id="UP001172457">
    <property type="component" value="Chromosome 4"/>
</dbReference>
<name>A0AA38THJ6_9ASTR</name>
<dbReference type="InterPro" id="IPR000719">
    <property type="entry name" value="Prot_kinase_dom"/>
</dbReference>
<reference evidence="7" key="1">
    <citation type="submission" date="2023-03" db="EMBL/GenBank/DDBJ databases">
        <title>Chromosome-scale reference genome and RAD-based genetic map of yellow starthistle (Centaurea solstitialis) reveal putative structural variation and QTLs associated with invader traits.</title>
        <authorList>
            <person name="Reatini B."/>
            <person name="Cang F.A."/>
            <person name="Jiang Q."/>
            <person name="Mckibben M.T.W."/>
            <person name="Barker M.S."/>
            <person name="Rieseberg L.H."/>
            <person name="Dlugosch K.M."/>
        </authorList>
    </citation>
    <scope>NUCLEOTIDE SEQUENCE</scope>
    <source>
        <strain evidence="7">CAN-66</strain>
        <tissue evidence="7">Leaf</tissue>
    </source>
</reference>
<evidence type="ECO:0000256" key="2">
    <source>
        <dbReference type="ARBA" id="ARBA00022729"/>
    </source>
</evidence>
<accession>A0AA38THJ6</accession>
<dbReference type="InterPro" id="IPR051343">
    <property type="entry name" value="G-type_lectin_kinases/EP1-like"/>
</dbReference>
<feature type="binding site" evidence="5">
    <location>
        <position position="189"/>
    </location>
    <ligand>
        <name>ATP</name>
        <dbReference type="ChEBI" id="CHEBI:30616"/>
    </ligand>
</feature>
<feature type="domain" description="Protein kinase" evidence="6">
    <location>
        <begin position="161"/>
        <end position="377"/>
    </location>
</feature>
<dbReference type="Pfam" id="PF07714">
    <property type="entry name" value="PK_Tyr_Ser-Thr"/>
    <property type="match status" value="1"/>
</dbReference>
<evidence type="ECO:0000313" key="8">
    <source>
        <dbReference type="Proteomes" id="UP001172457"/>
    </source>
</evidence>
<evidence type="ECO:0000313" key="7">
    <source>
        <dbReference type="EMBL" id="KAJ9554146.1"/>
    </source>
</evidence>
<dbReference type="PROSITE" id="PS50011">
    <property type="entry name" value="PROTEIN_KINASE_DOM"/>
    <property type="match status" value="1"/>
</dbReference>
<comment type="caution">
    <text evidence="7">The sequence shown here is derived from an EMBL/GenBank/DDBJ whole genome shotgun (WGS) entry which is preliminary data.</text>
</comment>
<keyword evidence="3 5" id="KW-0547">Nucleotide-binding</keyword>